<dbReference type="SUPFAM" id="SSF56601">
    <property type="entry name" value="beta-lactamase/transpeptidase-like"/>
    <property type="match status" value="1"/>
</dbReference>
<dbReference type="PANTHER" id="PTHR30480:SF13">
    <property type="entry name" value="BETA-HEXOSAMINIDASE"/>
    <property type="match status" value="1"/>
</dbReference>
<dbReference type="InterPro" id="IPR017853">
    <property type="entry name" value="GH"/>
</dbReference>
<dbReference type="InterPro" id="IPR036962">
    <property type="entry name" value="Glyco_hydro_3_N_sf"/>
</dbReference>
<dbReference type="InterPro" id="IPR001764">
    <property type="entry name" value="Glyco_hydro_3_N"/>
</dbReference>
<name>A0A2S1LRY0_9FLAO</name>
<dbReference type="GO" id="GO:0005975">
    <property type="term" value="P:carbohydrate metabolic process"/>
    <property type="evidence" value="ECO:0007669"/>
    <property type="project" value="InterPro"/>
</dbReference>
<organism evidence="9 10">
    <name type="scientific">Flavobacterium kingsejongi</name>
    <dbReference type="NCBI Taxonomy" id="1678728"/>
    <lineage>
        <taxon>Bacteria</taxon>
        <taxon>Pseudomonadati</taxon>
        <taxon>Bacteroidota</taxon>
        <taxon>Flavobacteriia</taxon>
        <taxon>Flavobacteriales</taxon>
        <taxon>Flavobacteriaceae</taxon>
        <taxon>Flavobacterium</taxon>
    </lineage>
</organism>
<dbReference type="Proteomes" id="UP000244677">
    <property type="component" value="Chromosome"/>
</dbReference>
<dbReference type="Gene3D" id="3.40.50.1700">
    <property type="entry name" value="Glycoside hydrolase family 3 C-terminal domain"/>
    <property type="match status" value="1"/>
</dbReference>
<dbReference type="OrthoDB" id="9805821at2"/>
<evidence type="ECO:0000256" key="3">
    <source>
        <dbReference type="ARBA" id="ARBA00012663"/>
    </source>
</evidence>
<feature type="domain" description="Beta-lactamase-related" evidence="6">
    <location>
        <begin position="588"/>
        <end position="946"/>
    </location>
</feature>
<sequence length="968" mass="109354">MKYLIIAFFFIFQISQSQNKNPKSLNTTEQTVWVDSVYNQMSFEERVGQLFMVAAYSNKDAEHIKSVDRLVEEQKIGGVIFFQGGPGRQANLTNRFQSKAKVPLFVGIDAEWGISMRLDSTYRYPWNMTLGAIQDMSLIERLGVQYGKESKRMGIHFNFAPVLDINTNPKNPIIGNRSFGEDKENVTNRALALMKGSQSQGVYATGKHFPGHGDTATDSHHSLPSVNFTKERINEVEFYPYKRLFQEGLASVMVAHLNVPALEKRENFPSSISYTIVTDILQKQLGFKGLIFTDALNMKAASNFKQPGEIDLEAFLAGNDILLFAENVPVAIEKFADAYLQNRLTDERLEHSVKKILEYKYRAGLNNYTPISTKNLANDLVNPEDDVLQYELFENAITVLKNKNDILPLQNLESQKIAYVKLGDDFKSTFLSTLKNYTEVTEVTEENLDSLLVKLQEYTTVIVGYHKSDANAWKNHDFKDSELVRLQEIARNKNVILDIFAKPYAMIPITSYENIEGVIVSYQNNDISQSLSAQLIFGAFEAKGKLPVTISPEFKVNYGLHTKKLDVLGYTIAEKAGMDSKILSKIDKIAQNTIDRKITPGMQILVAKDGKVVYNKSFGNHTYDKKDYKVQNTDIYDVASLTKMLSTLPNIMKLVDEKKLSLDAKLGDMLPVFQNTDKSDITLKEMLSHIAGFQAWIPFYQSTLDAKKHPKPEIYSKFYSPEFPDQVAENLYIKKGYTQNILQQIADSKLITPKVYKYSDFSFIILKEYLEKTTGKTLDILSQENFYKPLGANNTTYNPLRKYDMSSIPPTEVDNYFRYQTIDGYVHDMGAAMQGGVAGHAGIFSNAVDVAKIMQMYLQKGHYGGKTYFSAATFDLFNTTYFNKENNRRALGFDKPVNGKGGSTCDCVSPESFGHTGFTGTMAWADPKTGIVYVFLSNRTFPDAENNLLAKENIRTNIQQIINDAVLK</sequence>
<dbReference type="PANTHER" id="PTHR30480">
    <property type="entry name" value="BETA-HEXOSAMINIDASE-RELATED"/>
    <property type="match status" value="1"/>
</dbReference>
<dbReference type="RefSeq" id="WP_108737945.1">
    <property type="nucleotide sequence ID" value="NZ_CP020919.1"/>
</dbReference>
<dbReference type="GO" id="GO:0004563">
    <property type="term" value="F:beta-N-acetylhexosaminidase activity"/>
    <property type="evidence" value="ECO:0007669"/>
    <property type="project" value="UniProtKB-EC"/>
</dbReference>
<dbReference type="SUPFAM" id="SSF51445">
    <property type="entry name" value="(Trans)glycosidases"/>
    <property type="match status" value="1"/>
</dbReference>
<proteinExistence type="inferred from homology"/>
<keyword evidence="10" id="KW-1185">Reference proteome</keyword>
<dbReference type="Pfam" id="PF01915">
    <property type="entry name" value="Glyco_hydro_3_C"/>
    <property type="match status" value="1"/>
</dbReference>
<dbReference type="Pfam" id="PF00144">
    <property type="entry name" value="Beta-lactamase"/>
    <property type="match status" value="1"/>
</dbReference>
<evidence type="ECO:0000259" key="8">
    <source>
        <dbReference type="Pfam" id="PF01915"/>
    </source>
</evidence>
<evidence type="ECO:0000259" key="6">
    <source>
        <dbReference type="Pfam" id="PF00144"/>
    </source>
</evidence>
<dbReference type="Pfam" id="PF00933">
    <property type="entry name" value="Glyco_hydro_3"/>
    <property type="match status" value="1"/>
</dbReference>
<evidence type="ECO:0000313" key="10">
    <source>
        <dbReference type="Proteomes" id="UP000244677"/>
    </source>
</evidence>
<dbReference type="PRINTS" id="PR00133">
    <property type="entry name" value="GLHYDRLASE3"/>
</dbReference>
<accession>A0A2S1LRY0</accession>
<dbReference type="GO" id="GO:0009254">
    <property type="term" value="P:peptidoglycan turnover"/>
    <property type="evidence" value="ECO:0007669"/>
    <property type="project" value="TreeGrafter"/>
</dbReference>
<protein>
    <recommendedName>
        <fullName evidence="3">beta-N-acetylhexosaminidase</fullName>
        <ecNumber evidence="3">3.2.1.52</ecNumber>
    </recommendedName>
</protein>
<dbReference type="Gene3D" id="3.40.710.10">
    <property type="entry name" value="DD-peptidase/beta-lactamase superfamily"/>
    <property type="match status" value="1"/>
</dbReference>
<reference evidence="9 10" key="1">
    <citation type="submission" date="2017-04" db="EMBL/GenBank/DDBJ databases">
        <title>Complete genome sequence of Flavobacterium kingsejong AJ004.</title>
        <authorList>
            <person name="Lee P.C."/>
        </authorList>
    </citation>
    <scope>NUCLEOTIDE SEQUENCE [LARGE SCALE GENOMIC DNA]</scope>
    <source>
        <strain evidence="9 10">AJ004</strain>
    </source>
</reference>
<evidence type="ECO:0000256" key="1">
    <source>
        <dbReference type="ARBA" id="ARBA00001231"/>
    </source>
</evidence>
<dbReference type="KEGG" id="fki:FK004_14895"/>
<dbReference type="Gene3D" id="3.20.20.300">
    <property type="entry name" value="Glycoside hydrolase, family 3, N-terminal domain"/>
    <property type="match status" value="1"/>
</dbReference>
<dbReference type="EC" id="3.2.1.52" evidence="3"/>
<evidence type="ECO:0000256" key="4">
    <source>
        <dbReference type="ARBA" id="ARBA00022801"/>
    </source>
</evidence>
<dbReference type="InterPro" id="IPR050226">
    <property type="entry name" value="NagZ_Beta-hexosaminidase"/>
</dbReference>
<keyword evidence="4" id="KW-0378">Hydrolase</keyword>
<dbReference type="InterPro" id="IPR012338">
    <property type="entry name" value="Beta-lactam/transpept-like"/>
</dbReference>
<comment type="catalytic activity">
    <reaction evidence="1">
        <text>Hydrolysis of terminal non-reducing N-acetyl-D-hexosamine residues in N-acetyl-beta-D-hexosaminides.</text>
        <dbReference type="EC" id="3.2.1.52"/>
    </reaction>
</comment>
<keyword evidence="5" id="KW-0326">Glycosidase</keyword>
<dbReference type="EMBL" id="CP020919">
    <property type="protein sequence ID" value="AWG26421.1"/>
    <property type="molecule type" value="Genomic_DNA"/>
</dbReference>
<evidence type="ECO:0000313" key="9">
    <source>
        <dbReference type="EMBL" id="AWG26421.1"/>
    </source>
</evidence>
<dbReference type="InterPro" id="IPR001466">
    <property type="entry name" value="Beta-lactam-related"/>
</dbReference>
<evidence type="ECO:0000259" key="7">
    <source>
        <dbReference type="Pfam" id="PF00933"/>
    </source>
</evidence>
<comment type="similarity">
    <text evidence="2">Belongs to the glycosyl hydrolase 3 family.</text>
</comment>
<dbReference type="InterPro" id="IPR002772">
    <property type="entry name" value="Glyco_hydro_3_C"/>
</dbReference>
<evidence type="ECO:0000256" key="5">
    <source>
        <dbReference type="ARBA" id="ARBA00023295"/>
    </source>
</evidence>
<dbReference type="AlphaFoldDB" id="A0A2S1LRY0"/>
<feature type="domain" description="Glycoside hydrolase family 3 N-terminal" evidence="7">
    <location>
        <begin position="44"/>
        <end position="358"/>
    </location>
</feature>
<feature type="domain" description="Glycoside hydrolase family 3 C-terminal" evidence="8">
    <location>
        <begin position="397"/>
        <end position="555"/>
    </location>
</feature>
<dbReference type="SUPFAM" id="SSF52279">
    <property type="entry name" value="Beta-D-glucan exohydrolase, C-terminal domain"/>
    <property type="match status" value="1"/>
</dbReference>
<gene>
    <name evidence="9" type="ORF">FK004_14895</name>
</gene>
<dbReference type="InterPro" id="IPR036881">
    <property type="entry name" value="Glyco_hydro_3_C_sf"/>
</dbReference>
<evidence type="ECO:0000256" key="2">
    <source>
        <dbReference type="ARBA" id="ARBA00005336"/>
    </source>
</evidence>